<comment type="caution">
    <text evidence="3">The sequence shown here is derived from an EMBL/GenBank/DDBJ whole genome shotgun (WGS) entry which is preliminary data.</text>
</comment>
<protein>
    <recommendedName>
        <fullName evidence="5">Conjugal transfer protein TrbI</fullName>
    </recommendedName>
</protein>
<evidence type="ECO:0000313" key="4">
    <source>
        <dbReference type="Proteomes" id="UP001597108"/>
    </source>
</evidence>
<evidence type="ECO:0000256" key="2">
    <source>
        <dbReference type="SAM" id="Phobius"/>
    </source>
</evidence>
<organism evidence="3 4">
    <name type="scientific">Tropicimonas aquimaris</name>
    <dbReference type="NCBI Taxonomy" id="914152"/>
    <lineage>
        <taxon>Bacteria</taxon>
        <taxon>Pseudomonadati</taxon>
        <taxon>Pseudomonadota</taxon>
        <taxon>Alphaproteobacteria</taxon>
        <taxon>Rhodobacterales</taxon>
        <taxon>Roseobacteraceae</taxon>
        <taxon>Tropicimonas</taxon>
    </lineage>
</organism>
<reference evidence="4" key="1">
    <citation type="journal article" date="2019" name="Int. J. Syst. Evol. Microbiol.">
        <title>The Global Catalogue of Microorganisms (GCM) 10K type strain sequencing project: providing services to taxonomists for standard genome sequencing and annotation.</title>
        <authorList>
            <consortium name="The Broad Institute Genomics Platform"/>
            <consortium name="The Broad Institute Genome Sequencing Center for Infectious Disease"/>
            <person name="Wu L."/>
            <person name="Ma J."/>
        </authorList>
    </citation>
    <scope>NUCLEOTIDE SEQUENCE [LARGE SCALE GENOMIC DNA]</scope>
    <source>
        <strain evidence="4">CCUG 60524</strain>
    </source>
</reference>
<evidence type="ECO:0008006" key="5">
    <source>
        <dbReference type="Google" id="ProtNLM"/>
    </source>
</evidence>
<sequence>MSPPDTNAPKETRRHRPALIGIAVAVVLGALFFLTNLFNAADNEIDPDGGAQMTPPEATAPATPQ</sequence>
<keyword evidence="2" id="KW-1133">Transmembrane helix</keyword>
<proteinExistence type="predicted"/>
<keyword evidence="2" id="KW-0812">Transmembrane</keyword>
<evidence type="ECO:0000256" key="1">
    <source>
        <dbReference type="SAM" id="MobiDB-lite"/>
    </source>
</evidence>
<dbReference type="RefSeq" id="WP_386071925.1">
    <property type="nucleotide sequence ID" value="NZ_JBHTJT010000002.1"/>
</dbReference>
<accession>A0ABW3IJB9</accession>
<dbReference type="Proteomes" id="UP001597108">
    <property type="component" value="Unassembled WGS sequence"/>
</dbReference>
<gene>
    <name evidence="3" type="ORF">ACFQ2S_00855</name>
</gene>
<evidence type="ECO:0000313" key="3">
    <source>
        <dbReference type="EMBL" id="MFD0978192.1"/>
    </source>
</evidence>
<dbReference type="EMBL" id="JBHTJT010000002">
    <property type="protein sequence ID" value="MFD0978192.1"/>
    <property type="molecule type" value="Genomic_DNA"/>
</dbReference>
<feature type="compositionally biased region" description="Low complexity" evidence="1">
    <location>
        <begin position="54"/>
        <end position="65"/>
    </location>
</feature>
<feature type="region of interest" description="Disordered" evidence="1">
    <location>
        <begin position="43"/>
        <end position="65"/>
    </location>
</feature>
<feature type="transmembrane region" description="Helical" evidence="2">
    <location>
        <begin position="18"/>
        <end position="38"/>
    </location>
</feature>
<keyword evidence="4" id="KW-1185">Reference proteome</keyword>
<name>A0ABW3IJB9_9RHOB</name>
<keyword evidence="2" id="KW-0472">Membrane</keyword>